<feature type="region of interest" description="Disordered" evidence="1">
    <location>
        <begin position="1"/>
        <end position="21"/>
    </location>
</feature>
<feature type="transmembrane region" description="Helical" evidence="2">
    <location>
        <begin position="43"/>
        <end position="63"/>
    </location>
</feature>
<keyword evidence="2" id="KW-0472">Membrane</keyword>
<dbReference type="Proteomes" id="UP000481360">
    <property type="component" value="Unassembled WGS sequence"/>
</dbReference>
<sequence length="332" mass="36359">MEDLMKHLAQAKPPAPEVDPERMERDLARIIAMPRPAKVRTSLRRFGPVLVAAAVIALAVMLLPRPGPTVQPAAAPQRWHVLTQEWELMIVGEPANPYTVMLSATKERWAAADRQFDVFQKNGEVTPFSPDDEAKWEAAGKPSTAPQLGGHGSVRIGPMQLGVRRIDAPESNPFAGLPADPVELRKTLQTITGDNGSQDSLTYRTAMLAMQMTTANVRDDQRRAAFELIKTLDGVRLLGQTQLRDGRSGIGVAIPAPPTFQFTGFETQLVVNPETGLPMVKRNVLTAPQHGLPVNTPIFEELYLLLERTTIDPILPQGVTVNGNVESPIIER</sequence>
<dbReference type="EMBL" id="JAAMPJ010000006">
    <property type="protein sequence ID" value="NGY61864.1"/>
    <property type="molecule type" value="Genomic_DNA"/>
</dbReference>
<protein>
    <recommendedName>
        <fullName evidence="5">CU044_5270 family protein</fullName>
    </recommendedName>
</protein>
<gene>
    <name evidence="3" type="ORF">G7043_23330</name>
</gene>
<name>A0A7C9RSK4_9PSEU</name>
<evidence type="ECO:0008006" key="5">
    <source>
        <dbReference type="Google" id="ProtNLM"/>
    </source>
</evidence>
<proteinExistence type="predicted"/>
<dbReference type="RefSeq" id="WP_166048746.1">
    <property type="nucleotide sequence ID" value="NZ_JAAMPJ010000006.1"/>
</dbReference>
<accession>A0A7C9RSK4</accession>
<evidence type="ECO:0000313" key="3">
    <source>
        <dbReference type="EMBL" id="NGY61864.1"/>
    </source>
</evidence>
<keyword evidence="2" id="KW-1133">Transmembrane helix</keyword>
<evidence type="ECO:0000256" key="2">
    <source>
        <dbReference type="SAM" id="Phobius"/>
    </source>
</evidence>
<evidence type="ECO:0000313" key="4">
    <source>
        <dbReference type="Proteomes" id="UP000481360"/>
    </source>
</evidence>
<comment type="caution">
    <text evidence="3">The sequence shown here is derived from an EMBL/GenBank/DDBJ whole genome shotgun (WGS) entry which is preliminary data.</text>
</comment>
<organism evidence="3 4">
    <name type="scientific">Lentzea alba</name>
    <dbReference type="NCBI Taxonomy" id="2714351"/>
    <lineage>
        <taxon>Bacteria</taxon>
        <taxon>Bacillati</taxon>
        <taxon>Actinomycetota</taxon>
        <taxon>Actinomycetes</taxon>
        <taxon>Pseudonocardiales</taxon>
        <taxon>Pseudonocardiaceae</taxon>
        <taxon>Lentzea</taxon>
    </lineage>
</organism>
<keyword evidence="4" id="KW-1185">Reference proteome</keyword>
<dbReference type="AlphaFoldDB" id="A0A7C9RSK4"/>
<keyword evidence="2" id="KW-0812">Transmembrane</keyword>
<evidence type="ECO:0000256" key="1">
    <source>
        <dbReference type="SAM" id="MobiDB-lite"/>
    </source>
</evidence>
<reference evidence="3 4" key="1">
    <citation type="submission" date="2020-03" db="EMBL/GenBank/DDBJ databases">
        <title>Isolation and identification of active actinomycetes.</title>
        <authorList>
            <person name="Sun X."/>
        </authorList>
    </citation>
    <scope>NUCLEOTIDE SEQUENCE [LARGE SCALE GENOMIC DNA]</scope>
    <source>
        <strain evidence="3 4">NEAU-D13</strain>
    </source>
</reference>